<comment type="caution">
    <text evidence="5">The sequence shown here is derived from an EMBL/GenBank/DDBJ whole genome shotgun (WGS) entry which is preliminary data.</text>
</comment>
<keyword evidence="1" id="KW-0645">Protease</keyword>
<protein>
    <submittedName>
        <fullName evidence="5">T9SS type B sorting domain-containing protein</fullName>
    </submittedName>
</protein>
<evidence type="ECO:0000256" key="2">
    <source>
        <dbReference type="ARBA" id="ARBA00022801"/>
    </source>
</evidence>
<dbReference type="InterPro" id="IPR013783">
    <property type="entry name" value="Ig-like_fold"/>
</dbReference>
<dbReference type="EMBL" id="JAFMPT010000008">
    <property type="protein sequence ID" value="MCC1484435.1"/>
    <property type="molecule type" value="Genomic_DNA"/>
</dbReference>
<dbReference type="SUPFAM" id="SSF49299">
    <property type="entry name" value="PKD domain"/>
    <property type="match status" value="1"/>
</dbReference>
<dbReference type="Gene3D" id="2.60.120.260">
    <property type="entry name" value="Galactose-binding domain-like"/>
    <property type="match status" value="1"/>
</dbReference>
<evidence type="ECO:0000259" key="4">
    <source>
        <dbReference type="PROSITE" id="PS51829"/>
    </source>
</evidence>
<reference evidence="6" key="2">
    <citation type="submission" date="2023-07" db="EMBL/GenBank/DDBJ databases">
        <title>Genome of Winogradskyella sp. E313.</title>
        <authorList>
            <person name="Zhou Y."/>
        </authorList>
    </citation>
    <scope>NUCLEOTIDE SEQUENCE [LARGE SCALE GENOMIC DNA]</scope>
    <source>
        <strain evidence="6">E313</strain>
    </source>
</reference>
<dbReference type="NCBIfam" id="TIGR04131">
    <property type="entry name" value="Bac_Flav_CTERM"/>
    <property type="match status" value="1"/>
</dbReference>
<dbReference type="Pfam" id="PF18911">
    <property type="entry name" value="PKD_4"/>
    <property type="match status" value="1"/>
</dbReference>
<dbReference type="Pfam" id="PF13585">
    <property type="entry name" value="CHU_C"/>
    <property type="match status" value="1"/>
</dbReference>
<sequence>MLFLIGLQFIEAQACQTITSQIDSFSITPNADGFIQVCPGDEITLTGSGIFSDNGTGATFEWDLGDGNTITGQTATFSYTQPGIYLINLNIRDTNIANDPLGCPNTNLLNQVVQVSTDIDFTGTQALENEICFGDSVEIEGVFNTQEVIFDCTPPVSEVTFLPDGLGASYTSSITVNCFGSGQTLTDISQLTSICLNMEHSWVADLTIEIISPNGQSVILHDMGGGSANLGIPWATGVSDGDSENTTPGTGFTYCFVPNSSNPTLEGGVQSGGTFPFGDGATTYTDDFIPAGDYSSINPLSGLVGSPLNGDWTIMVTDNFERDNGYIFEWTLDFDPSILPQDATFTPVVVSAAWDTDPSIISTSGNNITVQPTTSGQNCYTLRVINDFGCEYTEQVCIEVRPEIVANPIPDQFVCDDDNDGFSTFNLTSFNATVLGGQSTADFVVSYHNTMADAEANTNPITGNYTNAVAFTLETIFVRVENINNPDCFATTSFDINVLATPVANTVNDQLLCDDDNDGFWDFDLDALRATVFGGQSTTDFTITFHGSTADADANLNPLPDVYTNQVANTQETIFVRIENNSNTDCFSTISFNINVFDSPIANTVNDQLICDDNNDGFWDFDLAALQTAVLGTQAQADFTITYHRTQADADNSQNALPAVYTNEIAFQEETIFARIENNLNATCFDATSFLIDVFDQPTATAFTFELCDDAVDGDDTNGFVVFDLASINAQILGAQDPTQFTVTYHTDQANADANTGALPNLYTNVTTNADQIVVRVENNDNTNCFETALIDLVVNPLPVITASVELFQCDDDTDGFTDFNLTEANILISANAANETFSYYLSMADATNANNPIPNPIAYTNTDPSSNPDIVFVRVETNNGCFRIAQLDLLVSTTQIPANFELLFEACDDDLIDGDNTNGITAFDFSTATTQILALFPANQNITISYYETEADALAETNAISDISNHRNDTSPFDQGIYVRVDSDLDNACLGLGVHVRLQTINPTPNLNPADIILCDDTNPGDLIETFNLTQNEAFIFNGDPNVSATYHLTFADADAGTAAITNPAAYINTDPTETIYVRVENITTGCFATVDFDIMVNPLPDANITITDFFECENNTDFIFDFDLSTKTNEILNGQDPSVFAVTYHETQAEADNLTGILPLTYTNTSNPQQIFVAITNTVTGCSISTLTFNIEVTEGANANPDGEPLIFEICDNVADNDGFGQFDLATQDAEILDGQDPMMFTLTYHDDLNEAMNGTDEIPTLYENTSNPQIIYARVSNNIAAQDCFEVVEIMLQVNLFPEFELDPLYVLCVDLNGTEVVDVPPVIDTGLSATDFSFLWTLNGAILPTETGPSLVPTQGGTYEVTVTDITTSTLTMCETIATTQVIESGIPIVTAEVTSEAFSGNNTIRVTATGIGDYGYSLDNGPYQDSNVFEDVSAGDHLVLARDINGCGIASTTITVIDYPRFFTPNGDGNNDQWNIEGIDSQPGARIFIFDRYGKLLKQISPTSSGWDGTFNGNLMPTNDYWFSLEYQEPITGETRTFRAHFTLKR</sequence>
<gene>
    <name evidence="5" type="ORF">J1C55_07545</name>
</gene>
<dbReference type="InterPro" id="IPR008979">
    <property type="entry name" value="Galactose-bd-like_sf"/>
</dbReference>
<dbReference type="InterPro" id="IPR002884">
    <property type="entry name" value="P_dom"/>
</dbReference>
<proteinExistence type="predicted"/>
<dbReference type="SMART" id="SM00089">
    <property type="entry name" value="PKD"/>
    <property type="match status" value="1"/>
</dbReference>
<dbReference type="CDD" id="cd00146">
    <property type="entry name" value="PKD"/>
    <property type="match status" value="1"/>
</dbReference>
<name>A0ABS8EMI0_9FLAO</name>
<keyword evidence="6" id="KW-1185">Reference proteome</keyword>
<keyword evidence="2" id="KW-0378">Hydrolase</keyword>
<evidence type="ECO:0000259" key="3">
    <source>
        <dbReference type="PROSITE" id="PS50093"/>
    </source>
</evidence>
<dbReference type="PROSITE" id="PS51829">
    <property type="entry name" value="P_HOMO_B"/>
    <property type="match status" value="1"/>
</dbReference>
<feature type="domain" description="P/Homo B" evidence="4">
    <location>
        <begin position="142"/>
        <end position="341"/>
    </location>
</feature>
<dbReference type="InterPro" id="IPR035986">
    <property type="entry name" value="PKD_dom_sf"/>
</dbReference>
<evidence type="ECO:0000313" key="5">
    <source>
        <dbReference type="EMBL" id="MCC1484435.1"/>
    </source>
</evidence>
<evidence type="ECO:0000256" key="1">
    <source>
        <dbReference type="ARBA" id="ARBA00022670"/>
    </source>
</evidence>
<dbReference type="InterPro" id="IPR000601">
    <property type="entry name" value="PKD_dom"/>
</dbReference>
<evidence type="ECO:0000313" key="6">
    <source>
        <dbReference type="Proteomes" id="UP000778797"/>
    </source>
</evidence>
<dbReference type="InterPro" id="IPR022409">
    <property type="entry name" value="PKD/Chitinase_dom"/>
</dbReference>
<accession>A0ABS8EMI0</accession>
<organism evidence="5 6">
    <name type="scientific">Winogradskyella immobilis</name>
    <dbReference type="NCBI Taxonomy" id="2816852"/>
    <lineage>
        <taxon>Bacteria</taxon>
        <taxon>Pseudomonadati</taxon>
        <taxon>Bacteroidota</taxon>
        <taxon>Flavobacteriia</taxon>
        <taxon>Flavobacteriales</taxon>
        <taxon>Flavobacteriaceae</taxon>
        <taxon>Winogradskyella</taxon>
    </lineage>
</organism>
<feature type="domain" description="PKD" evidence="3">
    <location>
        <begin position="52"/>
        <end position="94"/>
    </location>
</feature>
<dbReference type="InterPro" id="IPR026341">
    <property type="entry name" value="T9SS_type_B"/>
</dbReference>
<reference evidence="6" key="1">
    <citation type="submission" date="2021-03" db="EMBL/GenBank/DDBJ databases">
        <title>Genome of Cognatishimia sp. F0-27.</title>
        <authorList>
            <person name="Ping X."/>
        </authorList>
    </citation>
    <scope>NUCLEOTIDE SEQUENCE [LARGE SCALE GENOMIC DNA]</scope>
    <source>
        <strain evidence="6">E313</strain>
    </source>
</reference>
<dbReference type="Gene3D" id="2.60.40.10">
    <property type="entry name" value="Immunoglobulins"/>
    <property type="match status" value="1"/>
</dbReference>
<dbReference type="SUPFAM" id="SSF49785">
    <property type="entry name" value="Galactose-binding domain-like"/>
    <property type="match status" value="1"/>
</dbReference>
<dbReference type="PROSITE" id="PS50093">
    <property type="entry name" value="PKD"/>
    <property type="match status" value="1"/>
</dbReference>
<dbReference type="Proteomes" id="UP000778797">
    <property type="component" value="Unassembled WGS sequence"/>
</dbReference>